<dbReference type="EMBL" id="JAUDEO010000023">
    <property type="protein sequence ID" value="MDM8333944.1"/>
    <property type="molecule type" value="Genomic_DNA"/>
</dbReference>
<dbReference type="NCBIfam" id="NF003425">
    <property type="entry name" value="PRK04897.1"/>
    <property type="match status" value="1"/>
</dbReference>
<keyword evidence="15" id="KW-1185">Reference proteome</keyword>
<dbReference type="Pfam" id="PF01435">
    <property type="entry name" value="Peptidase_M48"/>
    <property type="match status" value="1"/>
</dbReference>
<accession>A0ABT7VMI6</accession>
<evidence type="ECO:0000256" key="6">
    <source>
        <dbReference type="ARBA" id="ARBA00022723"/>
    </source>
</evidence>
<sequence>MLYQQIAQNKRKTVLVMVGFFLLVALIGAAIGYLFAGSAVGGIIIAGIIALIYMSVIIGQSTDVVMNMNNAHEIHSAQEAPALWHVVEDMAMVAQVPMPRVYIIDDPSPNAFATGNNPEHAAVAATTGLLQIMNREELEAVMGHEMSHVRNYDIRLQTIALALAAAISMLVNFAGNFWWFGGRRDRDENDGGWGILAIVGSILLIMLAPLAATIAQMALSRNREYLADAGSVELTRNPQGMISALEKLKTAQPMKHMAPSSSGLYISDPEENGHHRWYDDLFATHPPLDARIKRLEEM</sequence>
<keyword evidence="8 12" id="KW-0862">Zinc</keyword>
<comment type="subcellular location">
    <subcellularLocation>
        <location evidence="1 12">Cell membrane</location>
        <topology evidence="1 12">Multi-pass membrane protein</topology>
    </subcellularLocation>
</comment>
<reference evidence="14" key="1">
    <citation type="submission" date="2023-06" db="EMBL/GenBank/DDBJ databases">
        <title>Identification and characterization of horizontal gene transfer across gut microbiota members of farm animals based on homology search.</title>
        <authorList>
            <person name="Schwarzerova J."/>
            <person name="Nykrynova M."/>
            <person name="Jureckova K."/>
            <person name="Cejkova D."/>
            <person name="Rychlik I."/>
        </authorList>
    </citation>
    <scope>NUCLEOTIDE SEQUENCE</scope>
    <source>
        <strain evidence="14">105_WCHN</strain>
    </source>
</reference>
<keyword evidence="10 12" id="KW-0482">Metalloprotease</keyword>
<feature type="binding site" evidence="12">
    <location>
        <position position="144"/>
    </location>
    <ligand>
        <name>Zn(2+)</name>
        <dbReference type="ChEBI" id="CHEBI:29105"/>
        <note>catalytic</note>
    </ligand>
</feature>
<keyword evidence="7 12" id="KW-0378">Hydrolase</keyword>
<evidence type="ECO:0000259" key="13">
    <source>
        <dbReference type="Pfam" id="PF01435"/>
    </source>
</evidence>
<dbReference type="PANTHER" id="PTHR43221">
    <property type="entry name" value="PROTEASE HTPX"/>
    <property type="match status" value="1"/>
</dbReference>
<evidence type="ECO:0000256" key="2">
    <source>
        <dbReference type="ARBA" id="ARBA00009779"/>
    </source>
</evidence>
<dbReference type="GO" id="GO:0008237">
    <property type="term" value="F:metallopeptidase activity"/>
    <property type="evidence" value="ECO:0007669"/>
    <property type="project" value="UniProtKB-KW"/>
</dbReference>
<feature type="binding site" evidence="12">
    <location>
        <position position="148"/>
    </location>
    <ligand>
        <name>Zn(2+)</name>
        <dbReference type="ChEBI" id="CHEBI:29105"/>
        <note>catalytic</note>
    </ligand>
</feature>
<keyword evidence="5 12" id="KW-0812">Transmembrane</keyword>
<evidence type="ECO:0000313" key="14">
    <source>
        <dbReference type="EMBL" id="MDM8333944.1"/>
    </source>
</evidence>
<feature type="active site" evidence="12">
    <location>
        <position position="145"/>
    </location>
</feature>
<evidence type="ECO:0000256" key="10">
    <source>
        <dbReference type="ARBA" id="ARBA00023049"/>
    </source>
</evidence>
<comment type="caution">
    <text evidence="14">The sequence shown here is derived from an EMBL/GenBank/DDBJ whole genome shotgun (WGS) entry which is preliminary data.</text>
</comment>
<evidence type="ECO:0000256" key="11">
    <source>
        <dbReference type="ARBA" id="ARBA00023136"/>
    </source>
</evidence>
<reference evidence="14" key="2">
    <citation type="submission" date="2023-06" db="EMBL/GenBank/DDBJ databases">
        <authorList>
            <person name="Zeman M."/>
            <person name="Kubasova T."/>
            <person name="Jahodarova E."/>
            <person name="Nykrynova M."/>
            <person name="Rychlik I."/>
        </authorList>
    </citation>
    <scope>NUCLEOTIDE SEQUENCE</scope>
    <source>
        <strain evidence="14">105_WCHN</strain>
    </source>
</reference>
<feature type="binding site" evidence="12">
    <location>
        <position position="224"/>
    </location>
    <ligand>
        <name>Zn(2+)</name>
        <dbReference type="ChEBI" id="CHEBI:29105"/>
        <note>catalytic</note>
    </ligand>
</feature>
<name>A0ABT7VMI6_9LACO</name>
<evidence type="ECO:0000256" key="9">
    <source>
        <dbReference type="ARBA" id="ARBA00022989"/>
    </source>
</evidence>
<keyword evidence="11 12" id="KW-0472">Membrane</keyword>
<evidence type="ECO:0000256" key="7">
    <source>
        <dbReference type="ARBA" id="ARBA00022801"/>
    </source>
</evidence>
<feature type="transmembrane region" description="Helical" evidence="12">
    <location>
        <begin position="192"/>
        <end position="215"/>
    </location>
</feature>
<organism evidence="14 15">
    <name type="scientific">Limosilactobacillus panis</name>
    <dbReference type="NCBI Taxonomy" id="47493"/>
    <lineage>
        <taxon>Bacteria</taxon>
        <taxon>Bacillati</taxon>
        <taxon>Bacillota</taxon>
        <taxon>Bacilli</taxon>
        <taxon>Lactobacillales</taxon>
        <taxon>Lactobacillaceae</taxon>
        <taxon>Limosilactobacillus</taxon>
    </lineage>
</organism>
<evidence type="ECO:0000313" key="15">
    <source>
        <dbReference type="Proteomes" id="UP001529423"/>
    </source>
</evidence>
<dbReference type="InterPro" id="IPR001915">
    <property type="entry name" value="Peptidase_M48"/>
</dbReference>
<evidence type="ECO:0000256" key="1">
    <source>
        <dbReference type="ARBA" id="ARBA00004651"/>
    </source>
</evidence>
<evidence type="ECO:0000256" key="4">
    <source>
        <dbReference type="ARBA" id="ARBA00022670"/>
    </source>
</evidence>
<feature type="transmembrane region" description="Helical" evidence="12">
    <location>
        <begin position="159"/>
        <end position="180"/>
    </location>
</feature>
<dbReference type="RefSeq" id="WP_289560114.1">
    <property type="nucleotide sequence ID" value="NZ_JAUDEO010000023.1"/>
</dbReference>
<dbReference type="CDD" id="cd07340">
    <property type="entry name" value="M48B_Htpx_like"/>
    <property type="match status" value="1"/>
</dbReference>
<keyword evidence="4 12" id="KW-0645">Protease</keyword>
<dbReference type="HAMAP" id="MF_00188">
    <property type="entry name" value="Pept_M48_protease_HtpX"/>
    <property type="match status" value="1"/>
</dbReference>
<evidence type="ECO:0000256" key="5">
    <source>
        <dbReference type="ARBA" id="ARBA00022692"/>
    </source>
</evidence>
<keyword evidence="3 12" id="KW-1003">Cell membrane</keyword>
<dbReference type="Proteomes" id="UP001529423">
    <property type="component" value="Unassembled WGS sequence"/>
</dbReference>
<keyword evidence="6 12" id="KW-0479">Metal-binding</keyword>
<gene>
    <name evidence="12 14" type="primary">htpX</name>
    <name evidence="14" type="ORF">QUW46_05085</name>
</gene>
<dbReference type="PANTHER" id="PTHR43221:SF1">
    <property type="entry name" value="PROTEASE HTPX"/>
    <property type="match status" value="1"/>
</dbReference>
<comment type="cofactor">
    <cofactor evidence="12">
        <name>Zn(2+)</name>
        <dbReference type="ChEBI" id="CHEBI:29105"/>
    </cofactor>
    <text evidence="12">Binds 1 zinc ion per subunit.</text>
</comment>
<feature type="transmembrane region" description="Helical" evidence="12">
    <location>
        <begin position="12"/>
        <end position="33"/>
    </location>
</feature>
<feature type="domain" description="Peptidase M48" evidence="13">
    <location>
        <begin position="78"/>
        <end position="297"/>
    </location>
</feature>
<protein>
    <recommendedName>
        <fullName evidence="12">Protease HtpX homolog</fullName>
        <ecNumber evidence="12">3.4.24.-</ecNumber>
    </recommendedName>
</protein>
<proteinExistence type="inferred from homology"/>
<comment type="similarity">
    <text evidence="2 12">Belongs to the peptidase M48B family.</text>
</comment>
<evidence type="ECO:0000256" key="3">
    <source>
        <dbReference type="ARBA" id="ARBA00022475"/>
    </source>
</evidence>
<evidence type="ECO:0000256" key="12">
    <source>
        <dbReference type="HAMAP-Rule" id="MF_00188"/>
    </source>
</evidence>
<evidence type="ECO:0000256" key="8">
    <source>
        <dbReference type="ARBA" id="ARBA00022833"/>
    </source>
</evidence>
<dbReference type="InterPro" id="IPR050083">
    <property type="entry name" value="HtpX_protease"/>
</dbReference>
<dbReference type="InterPro" id="IPR022919">
    <property type="entry name" value="Pept_M48_protease_HtpX"/>
</dbReference>
<keyword evidence="9 12" id="KW-1133">Transmembrane helix</keyword>
<dbReference type="EC" id="3.4.24.-" evidence="12"/>
<feature type="transmembrane region" description="Helical" evidence="12">
    <location>
        <begin position="39"/>
        <end position="58"/>
    </location>
</feature>